<feature type="region of interest" description="Disordered" evidence="1">
    <location>
        <begin position="1"/>
        <end position="32"/>
    </location>
</feature>
<dbReference type="AlphaFoldDB" id="A0AAD7NAS5"/>
<organism evidence="2 3">
    <name type="scientific">Mycena maculata</name>
    <dbReference type="NCBI Taxonomy" id="230809"/>
    <lineage>
        <taxon>Eukaryota</taxon>
        <taxon>Fungi</taxon>
        <taxon>Dikarya</taxon>
        <taxon>Basidiomycota</taxon>
        <taxon>Agaricomycotina</taxon>
        <taxon>Agaricomycetes</taxon>
        <taxon>Agaricomycetidae</taxon>
        <taxon>Agaricales</taxon>
        <taxon>Marasmiineae</taxon>
        <taxon>Mycenaceae</taxon>
        <taxon>Mycena</taxon>
    </lineage>
</organism>
<protein>
    <submittedName>
        <fullName evidence="2">Uncharacterized protein</fullName>
    </submittedName>
</protein>
<comment type="caution">
    <text evidence="2">The sequence shown here is derived from an EMBL/GenBank/DDBJ whole genome shotgun (WGS) entry which is preliminary data.</text>
</comment>
<reference evidence="2" key="1">
    <citation type="submission" date="2023-03" db="EMBL/GenBank/DDBJ databases">
        <title>Massive genome expansion in bonnet fungi (Mycena s.s.) driven by repeated elements and novel gene families across ecological guilds.</title>
        <authorList>
            <consortium name="Lawrence Berkeley National Laboratory"/>
            <person name="Harder C.B."/>
            <person name="Miyauchi S."/>
            <person name="Viragh M."/>
            <person name="Kuo A."/>
            <person name="Thoen E."/>
            <person name="Andreopoulos B."/>
            <person name="Lu D."/>
            <person name="Skrede I."/>
            <person name="Drula E."/>
            <person name="Henrissat B."/>
            <person name="Morin E."/>
            <person name="Kohler A."/>
            <person name="Barry K."/>
            <person name="LaButti K."/>
            <person name="Morin E."/>
            <person name="Salamov A."/>
            <person name="Lipzen A."/>
            <person name="Mereny Z."/>
            <person name="Hegedus B."/>
            <person name="Baldrian P."/>
            <person name="Stursova M."/>
            <person name="Weitz H."/>
            <person name="Taylor A."/>
            <person name="Grigoriev I.V."/>
            <person name="Nagy L.G."/>
            <person name="Martin F."/>
            <person name="Kauserud H."/>
        </authorList>
    </citation>
    <scope>NUCLEOTIDE SEQUENCE</scope>
    <source>
        <strain evidence="2">CBHHK188m</strain>
    </source>
</reference>
<evidence type="ECO:0000256" key="1">
    <source>
        <dbReference type="SAM" id="MobiDB-lite"/>
    </source>
</evidence>
<proteinExistence type="predicted"/>
<evidence type="ECO:0000313" key="2">
    <source>
        <dbReference type="EMBL" id="KAJ7752476.1"/>
    </source>
</evidence>
<sequence length="271" mass="28639">HRRETSSPACLRETRRSASGRPTVDALEDIGDGVPPLIVRSADVLDARLSAPHSLPNSSGPRATGTGTSSTGGMHMRTLSPSCRNVHCASALPVPLRCRRRMPGCTAANGSVLSSCVTVAVDAVEYELAREEDELCEDWDVSGEGASMRVGDERTVGERRGSVERATDVGHRFGGGGAPCLLGGGRETVGTSTGKRAGRSGRPAFLRILRVKTGMLDAIAGWAILISLNRLCDASNTFTSLPRYLRELGLCRVDPIVANANILIRCDGSLC</sequence>
<keyword evidence="3" id="KW-1185">Reference proteome</keyword>
<dbReference type="Proteomes" id="UP001215280">
    <property type="component" value="Unassembled WGS sequence"/>
</dbReference>
<feature type="region of interest" description="Disordered" evidence="1">
    <location>
        <begin position="50"/>
        <end position="72"/>
    </location>
</feature>
<evidence type="ECO:0000313" key="3">
    <source>
        <dbReference type="Proteomes" id="UP001215280"/>
    </source>
</evidence>
<gene>
    <name evidence="2" type="ORF">DFH07DRAFT_1031737</name>
</gene>
<name>A0AAD7NAS5_9AGAR</name>
<feature type="non-terminal residue" evidence="2">
    <location>
        <position position="1"/>
    </location>
</feature>
<feature type="non-terminal residue" evidence="2">
    <location>
        <position position="271"/>
    </location>
</feature>
<accession>A0AAD7NAS5</accession>
<dbReference type="EMBL" id="JARJLG010000074">
    <property type="protein sequence ID" value="KAJ7752476.1"/>
    <property type="molecule type" value="Genomic_DNA"/>
</dbReference>